<keyword evidence="1 3" id="KW-0732">Signal</keyword>
<name>A0A679JPM5_9HYPH</name>
<dbReference type="InterPro" id="IPR021140">
    <property type="entry name" value="Inh/Omp19"/>
</dbReference>
<evidence type="ECO:0000259" key="4">
    <source>
        <dbReference type="Pfam" id="PF02974"/>
    </source>
</evidence>
<feature type="signal peptide" evidence="3">
    <location>
        <begin position="1"/>
        <end position="27"/>
    </location>
</feature>
<dbReference type="RefSeq" id="WP_339158880.1">
    <property type="nucleotide sequence ID" value="NZ_LR743510.1"/>
</dbReference>
<dbReference type="GO" id="GO:0004866">
    <property type="term" value="F:endopeptidase inhibitor activity"/>
    <property type="evidence" value="ECO:0007669"/>
    <property type="project" value="InterPro"/>
</dbReference>
<dbReference type="SUPFAM" id="SSF50882">
    <property type="entry name" value="beta-Barrel protease inhibitors"/>
    <property type="match status" value="2"/>
</dbReference>
<sequence>MICLARSRAGFLAGLVTIAALAGPAQAQTMTQNGGQGMAQGAPQTPSTPAPSATPAPTPSEPPPPPALGDARRGEPAPGFVETLPPTIEGVPGTWDLSRDGSTRRCVMTLASQSFEGGRRLSFPAGCRRALPILNEVAAWLFVDGVVRLVDKNVRPVLIFKARDDRRSLMAKTEGGEVYSLVPLQIVAMAPPPAPAPDGGAGFKLERDDPTAAGGQNTGAQTSGATPAGPRPTAGVYALDRYREQDVCRLELKPAEGGGTAPARVLDGCRDSGLTTFDPAAWLAAPGRLTLVARRGHVVGLVPAGENHWRREPEVGTTFVLRRIEGGAPSGSP</sequence>
<feature type="compositionally biased region" description="Polar residues" evidence="2">
    <location>
        <begin position="214"/>
        <end position="225"/>
    </location>
</feature>
<reference evidence="5" key="1">
    <citation type="submission" date="2019-12" db="EMBL/GenBank/DDBJ databases">
        <authorList>
            <person name="Cremers G."/>
        </authorList>
    </citation>
    <scope>NUCLEOTIDE SEQUENCE</scope>
    <source>
        <strain evidence="5">Mbul2</strain>
        <plasmid evidence="5">1</plasmid>
    </source>
</reference>
<feature type="domain" description="Alkaline proteinase inhibitor/ Outer membrane lipoprotein Omp19" evidence="4">
    <location>
        <begin position="89"/>
        <end position="181"/>
    </location>
</feature>
<gene>
    <name evidence="5" type="ORF">MBLL_00300</name>
</gene>
<dbReference type="AlphaFoldDB" id="A0A679JPM5"/>
<proteinExistence type="predicted"/>
<evidence type="ECO:0000256" key="2">
    <source>
        <dbReference type="SAM" id="MobiDB-lite"/>
    </source>
</evidence>
<feature type="chain" id="PRO_5025575598" description="Alkaline proteinase inhibitor/ Outer membrane lipoprotein Omp19 domain-containing protein" evidence="3">
    <location>
        <begin position="28"/>
        <end position="333"/>
    </location>
</feature>
<feature type="region of interest" description="Disordered" evidence="2">
    <location>
        <begin position="29"/>
        <end position="96"/>
    </location>
</feature>
<evidence type="ECO:0000256" key="3">
    <source>
        <dbReference type="SAM" id="SignalP"/>
    </source>
</evidence>
<geneLocation type="plasmid" evidence="5">
    <name>1</name>
</geneLocation>
<dbReference type="Pfam" id="PF02974">
    <property type="entry name" value="Inh"/>
    <property type="match status" value="2"/>
</dbReference>
<protein>
    <recommendedName>
        <fullName evidence="4">Alkaline proteinase inhibitor/ Outer membrane lipoprotein Omp19 domain-containing protein</fullName>
    </recommendedName>
</protein>
<dbReference type="Gene3D" id="2.40.128.10">
    <property type="match status" value="2"/>
</dbReference>
<feature type="domain" description="Alkaline proteinase inhibitor/ Outer membrane lipoprotein Omp19" evidence="4">
    <location>
        <begin position="234"/>
        <end position="323"/>
    </location>
</feature>
<keyword evidence="5" id="KW-0614">Plasmid</keyword>
<evidence type="ECO:0000256" key="1">
    <source>
        <dbReference type="ARBA" id="ARBA00022729"/>
    </source>
</evidence>
<organism evidence="5">
    <name type="scientific">Methylobacterium bullatum</name>
    <dbReference type="NCBI Taxonomy" id="570505"/>
    <lineage>
        <taxon>Bacteria</taxon>
        <taxon>Pseudomonadati</taxon>
        <taxon>Pseudomonadota</taxon>
        <taxon>Alphaproteobacteria</taxon>
        <taxon>Hyphomicrobiales</taxon>
        <taxon>Methylobacteriaceae</taxon>
        <taxon>Methylobacterium</taxon>
    </lineage>
</organism>
<evidence type="ECO:0000313" key="5">
    <source>
        <dbReference type="EMBL" id="CAA2136712.1"/>
    </source>
</evidence>
<dbReference type="EMBL" id="LR743510">
    <property type="protein sequence ID" value="CAA2136712.1"/>
    <property type="molecule type" value="Genomic_DNA"/>
</dbReference>
<dbReference type="InterPro" id="IPR016085">
    <property type="entry name" value="Protease_inh_B-barrel_dom"/>
</dbReference>
<feature type="compositionally biased region" description="Pro residues" evidence="2">
    <location>
        <begin position="46"/>
        <end position="67"/>
    </location>
</feature>
<feature type="region of interest" description="Disordered" evidence="2">
    <location>
        <begin position="195"/>
        <end position="234"/>
    </location>
</feature>
<accession>A0A679JPM5</accession>